<gene>
    <name evidence="1" type="ORF">P4B07_14940</name>
</gene>
<dbReference type="Proteomes" id="UP001214094">
    <property type="component" value="Chromosome"/>
</dbReference>
<dbReference type="EMBL" id="CP121308">
    <property type="protein sequence ID" value="WFP89848.1"/>
    <property type="molecule type" value="Genomic_DNA"/>
</dbReference>
<evidence type="ECO:0000313" key="2">
    <source>
        <dbReference type="Proteomes" id="UP001214094"/>
    </source>
</evidence>
<evidence type="ECO:0000313" key="1">
    <source>
        <dbReference type="EMBL" id="WFP89848.1"/>
    </source>
</evidence>
<dbReference type="RefSeq" id="WP_034806677.1">
    <property type="nucleotide sequence ID" value="NZ_CP015880.1"/>
</dbReference>
<reference evidence="1 2" key="1">
    <citation type="submission" date="2023-03" db="EMBL/GenBank/DDBJ databases">
        <title>Comparative genome and transcriptome analysis combination mining strategies for increasing vitamin B12 production of Ensifer adhaerens strain.</title>
        <authorList>
            <person name="Yongheng L."/>
        </authorList>
    </citation>
    <scope>NUCLEOTIDE SEQUENCE [LARGE SCALE GENOMIC DNA]</scope>
    <source>
        <strain evidence="1 2">Casida A-T305</strain>
    </source>
</reference>
<dbReference type="GeneID" id="29518608"/>
<proteinExistence type="predicted"/>
<protein>
    <submittedName>
        <fullName evidence="1">Uncharacterized protein</fullName>
    </submittedName>
</protein>
<keyword evidence="2" id="KW-1185">Reference proteome</keyword>
<organism evidence="1 2">
    <name type="scientific">Ensifer adhaerens</name>
    <name type="common">Sinorhizobium morelense</name>
    <dbReference type="NCBI Taxonomy" id="106592"/>
    <lineage>
        <taxon>Bacteria</taxon>
        <taxon>Pseudomonadati</taxon>
        <taxon>Pseudomonadota</taxon>
        <taxon>Alphaproteobacteria</taxon>
        <taxon>Hyphomicrobiales</taxon>
        <taxon>Rhizobiaceae</taxon>
        <taxon>Sinorhizobium/Ensifer group</taxon>
        <taxon>Ensifer</taxon>
    </lineage>
</organism>
<accession>A0ABY8HD12</accession>
<sequence>MARAFQVSYGFDEVRVFGEGLLAYGTATLVQDGDEGFYVSTIVLDDGTRFDRRHGSGALGSEFTKRLFDLIAIEIENDSHAQDFFNEKYAEYSEPVDDDYQYQAWRDRQLDADWREAAE</sequence>
<name>A0ABY8HD12_ENSAD</name>